<evidence type="ECO:0000256" key="1">
    <source>
        <dbReference type="PIRSR" id="PIRSR637460-1"/>
    </source>
</evidence>
<evidence type="ECO:0000256" key="2">
    <source>
        <dbReference type="PIRSR" id="PIRSR637460-2"/>
    </source>
</evidence>
<gene>
    <name evidence="5" type="ORF">SAMN05421678_103358</name>
</gene>
<feature type="disulfide bond" evidence="2">
    <location>
        <begin position="183"/>
        <end position="232"/>
    </location>
</feature>
<dbReference type="EMBL" id="FOOI01000003">
    <property type="protein sequence ID" value="SFG02727.1"/>
    <property type="molecule type" value="Genomic_DNA"/>
</dbReference>
<dbReference type="GO" id="GO:0019433">
    <property type="term" value="P:triglyceride catabolic process"/>
    <property type="evidence" value="ECO:0007669"/>
    <property type="project" value="TreeGrafter"/>
</dbReference>
<dbReference type="GO" id="GO:0004806">
    <property type="term" value="F:triacylglycerol lipase activity"/>
    <property type="evidence" value="ECO:0007669"/>
    <property type="project" value="TreeGrafter"/>
</dbReference>
<feature type="disulfide bond" evidence="2">
    <location>
        <begin position="126"/>
        <end position="134"/>
    </location>
</feature>
<accession>A0A1I2NM03</accession>
<dbReference type="InterPro" id="IPR013830">
    <property type="entry name" value="SGNH_hydro"/>
</dbReference>
<dbReference type="STRING" id="504797.SAMN05421678_103358"/>
<organism evidence="5 6">
    <name type="scientific">Actinopolymorpha cephalotaxi</name>
    <dbReference type="NCBI Taxonomy" id="504797"/>
    <lineage>
        <taxon>Bacteria</taxon>
        <taxon>Bacillati</taxon>
        <taxon>Actinomycetota</taxon>
        <taxon>Actinomycetes</taxon>
        <taxon>Propionibacteriales</taxon>
        <taxon>Actinopolymorphaceae</taxon>
        <taxon>Actinopolymorpha</taxon>
    </lineage>
</organism>
<evidence type="ECO:0000259" key="4">
    <source>
        <dbReference type="Pfam" id="PF13472"/>
    </source>
</evidence>
<dbReference type="Proteomes" id="UP000199052">
    <property type="component" value="Unassembled WGS sequence"/>
</dbReference>
<sequence length="278" mass="29111">MFVLRKRRRLRLRTILVLLGFASGSVVFAAPAQAAPPAYAALGDSYSSGLGTRSYYPDSGSCYRSPLSYPVLDAARIGARLTFLACAGATVAGVRGQVGGIPSGAALVTVSAGGNDAGFGNVLLRCALPWPLTCWDQIDHANTVIRTVLPARLDGLYAAIRAAAPRARVLVVGYPRLFNGRECNLASRISASEQRALNATADLLATTIAARAAAHGFGYADARDPFTGHSVCADAEWINGLSNPVAESYHPNRPGQRGYADLVGPALSSLAASRRARI</sequence>
<dbReference type="SUPFAM" id="SSF52266">
    <property type="entry name" value="SGNH hydrolase"/>
    <property type="match status" value="1"/>
</dbReference>
<dbReference type="InterPro" id="IPR037460">
    <property type="entry name" value="SEST-like"/>
</dbReference>
<reference evidence="5 6" key="1">
    <citation type="submission" date="2016-10" db="EMBL/GenBank/DDBJ databases">
        <authorList>
            <person name="de Groot N.N."/>
        </authorList>
    </citation>
    <scope>NUCLEOTIDE SEQUENCE [LARGE SCALE GENOMIC DNA]</scope>
    <source>
        <strain evidence="5 6">CPCC 202808</strain>
    </source>
</reference>
<proteinExistence type="predicted"/>
<dbReference type="AlphaFoldDB" id="A0A1I2NM03"/>
<keyword evidence="5" id="KW-0378">Hydrolase</keyword>
<dbReference type="InterPro" id="IPR036514">
    <property type="entry name" value="SGNH_hydro_sf"/>
</dbReference>
<dbReference type="CDD" id="cd01823">
    <property type="entry name" value="SEST_like"/>
    <property type="match status" value="1"/>
</dbReference>
<keyword evidence="3" id="KW-0732">Signal</keyword>
<evidence type="ECO:0000256" key="3">
    <source>
        <dbReference type="SAM" id="SignalP"/>
    </source>
</evidence>
<feature type="active site" description="Nucleophile" evidence="1">
    <location>
        <position position="45"/>
    </location>
</feature>
<feature type="signal peptide" evidence="3">
    <location>
        <begin position="1"/>
        <end position="29"/>
    </location>
</feature>
<dbReference type="PANTHER" id="PTHR37981:SF1">
    <property type="entry name" value="SGNH HYDROLASE-TYPE ESTERASE DOMAIN-CONTAINING PROTEIN"/>
    <property type="match status" value="1"/>
</dbReference>
<name>A0A1I2NM03_9ACTN</name>
<dbReference type="PANTHER" id="PTHR37981">
    <property type="entry name" value="LIPASE 2"/>
    <property type="match status" value="1"/>
</dbReference>
<dbReference type="RefSeq" id="WP_092882338.1">
    <property type="nucleotide sequence ID" value="NZ_JBHUHC010000001.1"/>
</dbReference>
<feature type="domain" description="SGNH hydrolase-type esterase" evidence="4">
    <location>
        <begin position="41"/>
        <end position="257"/>
    </location>
</feature>
<protein>
    <submittedName>
        <fullName evidence="5">GDSL-like Lipase/Acylhydrolase family protein</fullName>
    </submittedName>
</protein>
<feature type="chain" id="PRO_5038748544" evidence="3">
    <location>
        <begin position="30"/>
        <end position="278"/>
    </location>
</feature>
<dbReference type="Pfam" id="PF13472">
    <property type="entry name" value="Lipase_GDSL_2"/>
    <property type="match status" value="1"/>
</dbReference>
<dbReference type="Gene3D" id="3.40.50.1110">
    <property type="entry name" value="SGNH hydrolase"/>
    <property type="match status" value="1"/>
</dbReference>
<feature type="disulfide bond" evidence="2">
    <location>
        <begin position="62"/>
        <end position="86"/>
    </location>
</feature>
<keyword evidence="2" id="KW-1015">Disulfide bond</keyword>
<feature type="active site" evidence="1">
    <location>
        <position position="250"/>
    </location>
</feature>
<evidence type="ECO:0000313" key="6">
    <source>
        <dbReference type="Proteomes" id="UP000199052"/>
    </source>
</evidence>
<evidence type="ECO:0000313" key="5">
    <source>
        <dbReference type="EMBL" id="SFG02727.1"/>
    </source>
</evidence>
<dbReference type="OrthoDB" id="5503950at2"/>